<proteinExistence type="predicted"/>
<gene>
    <name evidence="1" type="ORF">CSUNSWCD_2096</name>
</gene>
<dbReference type="STRING" id="1244083.CSUNSWCD_2096"/>
<reference evidence="1 2" key="1">
    <citation type="journal article" date="2013" name="Genome Announc.">
        <title>Genome Sequence of Campylobacter showae UNSWCD, Isolated from a Patient with Crohn's Disease.</title>
        <authorList>
            <person name="Tay A.P."/>
            <person name="Kaakoush N.O."/>
            <person name="Deshpande N.P."/>
            <person name="Chen Z."/>
            <person name="Mitchell H."/>
            <person name="Wilkins M.R."/>
        </authorList>
    </citation>
    <scope>NUCLEOTIDE SEQUENCE [LARGE SCALE GENOMIC DNA]</scope>
    <source>
        <strain evidence="1 2">CSUNSWCD</strain>
    </source>
</reference>
<dbReference type="AlphaFoldDB" id="M5IKC4"/>
<sequence>MHCKFIKKSSCQICCLNLLGDGANAVQKTKSICHKCLPIYLYIRTLNLAFTTHKIVAMYPKKHE</sequence>
<protein>
    <submittedName>
        <fullName evidence="1">Uncharacterized protein</fullName>
    </submittedName>
</protein>
<evidence type="ECO:0000313" key="1">
    <source>
        <dbReference type="EMBL" id="EKU11470.1"/>
    </source>
</evidence>
<dbReference type="PATRIC" id="fig|1244083.3.peg.1338"/>
<organism evidence="1 2">
    <name type="scientific">Campylobacter showae CSUNSWCD</name>
    <dbReference type="NCBI Taxonomy" id="1244083"/>
    <lineage>
        <taxon>Bacteria</taxon>
        <taxon>Pseudomonadati</taxon>
        <taxon>Campylobacterota</taxon>
        <taxon>Epsilonproteobacteria</taxon>
        <taxon>Campylobacterales</taxon>
        <taxon>Campylobacteraceae</taxon>
        <taxon>Campylobacter</taxon>
    </lineage>
</organism>
<evidence type="ECO:0000313" key="2">
    <source>
        <dbReference type="Proteomes" id="UP000011939"/>
    </source>
</evidence>
<name>M5IKC4_9BACT</name>
<comment type="caution">
    <text evidence="1">The sequence shown here is derived from an EMBL/GenBank/DDBJ whole genome shotgun (WGS) entry which is preliminary data.</text>
</comment>
<dbReference type="EMBL" id="AMZQ01000007">
    <property type="protein sequence ID" value="EKU11470.1"/>
    <property type="molecule type" value="Genomic_DNA"/>
</dbReference>
<dbReference type="Proteomes" id="UP000011939">
    <property type="component" value="Unassembled WGS sequence"/>
</dbReference>
<accession>M5IKC4</accession>